<evidence type="ECO:0000313" key="4">
    <source>
        <dbReference type="Proteomes" id="UP000254209"/>
    </source>
</evidence>
<sequence length="243" mass="26565">MLDSRYIHLHEALGLGAMWLKQGAKIIGQPENLVHAPSTPTSSVSPKKEIKNQENMSSARLALLQRVKSATLPQNAPTAPMVAEKISYPTDTVEHYLIQLSGSIPAARVLAMSVCAAPADVAAGRLFSGADGELLRKMLAAIHLNLKDVFITSWLKDLPDFNPKPSPEAVLAAAPRVLAEWQLSGAQALLLMGEFFERDDVQAQLPDVKAFIIPHPQRILNNPSLKRPAWETLQQLADYLVSR</sequence>
<dbReference type="SUPFAM" id="SSF52141">
    <property type="entry name" value="Uracil-DNA glycosylase-like"/>
    <property type="match status" value="1"/>
</dbReference>
<gene>
    <name evidence="3" type="ORF">NCTC10283_01197</name>
</gene>
<dbReference type="EMBL" id="UFSO01000002">
    <property type="protein sequence ID" value="SSY71061.1"/>
    <property type="molecule type" value="Genomic_DNA"/>
</dbReference>
<dbReference type="SMART" id="SM00987">
    <property type="entry name" value="UreE_C"/>
    <property type="match status" value="1"/>
</dbReference>
<dbReference type="Gene3D" id="3.40.470.10">
    <property type="entry name" value="Uracil-DNA glycosylase-like domain"/>
    <property type="match status" value="1"/>
</dbReference>
<dbReference type="Proteomes" id="UP000254209">
    <property type="component" value="Unassembled WGS sequence"/>
</dbReference>
<evidence type="ECO:0000313" key="3">
    <source>
        <dbReference type="EMBL" id="SSY71061.1"/>
    </source>
</evidence>
<feature type="domain" description="Uracil-DNA glycosylase-like" evidence="2">
    <location>
        <begin position="99"/>
        <end position="234"/>
    </location>
</feature>
<organism evidence="3 4">
    <name type="scientific">Alysiella crassa</name>
    <dbReference type="NCBI Taxonomy" id="153491"/>
    <lineage>
        <taxon>Bacteria</taxon>
        <taxon>Pseudomonadati</taxon>
        <taxon>Pseudomonadota</taxon>
        <taxon>Betaproteobacteria</taxon>
        <taxon>Neisseriales</taxon>
        <taxon>Neisseriaceae</taxon>
        <taxon>Alysiella</taxon>
    </lineage>
</organism>
<dbReference type="STRING" id="1120980.GCA_000745955_02231"/>
<dbReference type="OrthoDB" id="5290748at2"/>
<dbReference type="InterPro" id="IPR036895">
    <property type="entry name" value="Uracil-DNA_glycosylase-like_sf"/>
</dbReference>
<dbReference type="RefSeq" id="WP_034294990.1">
    <property type="nucleotide sequence ID" value="NZ_CP091519.2"/>
</dbReference>
<protein>
    <submittedName>
        <fullName evidence="3">Uracil-DNA glycosylase, family 4</fullName>
    </submittedName>
</protein>
<dbReference type="Pfam" id="PF03167">
    <property type="entry name" value="UDG"/>
    <property type="match status" value="1"/>
</dbReference>
<keyword evidence="4" id="KW-1185">Reference proteome</keyword>
<evidence type="ECO:0000256" key="1">
    <source>
        <dbReference type="SAM" id="MobiDB-lite"/>
    </source>
</evidence>
<evidence type="ECO:0000259" key="2">
    <source>
        <dbReference type="SMART" id="SM00986"/>
    </source>
</evidence>
<dbReference type="SMART" id="SM00986">
    <property type="entry name" value="UDG"/>
    <property type="match status" value="1"/>
</dbReference>
<dbReference type="AlphaFoldDB" id="A0A376BN23"/>
<accession>A0A376BN23</accession>
<feature type="region of interest" description="Disordered" evidence="1">
    <location>
        <begin position="32"/>
        <end position="53"/>
    </location>
</feature>
<reference evidence="3 4" key="1">
    <citation type="submission" date="2018-06" db="EMBL/GenBank/DDBJ databases">
        <authorList>
            <consortium name="Pathogen Informatics"/>
            <person name="Doyle S."/>
        </authorList>
    </citation>
    <scope>NUCLEOTIDE SEQUENCE [LARGE SCALE GENOMIC DNA]</scope>
    <source>
        <strain evidence="3 4">NCTC10283</strain>
    </source>
</reference>
<proteinExistence type="predicted"/>
<dbReference type="InterPro" id="IPR005122">
    <property type="entry name" value="Uracil-DNA_glycosylase-like"/>
</dbReference>
<name>A0A376BN23_9NEIS</name>